<dbReference type="GO" id="GO:0050660">
    <property type="term" value="F:flavin adenine dinucleotide binding"/>
    <property type="evidence" value="ECO:0007669"/>
    <property type="project" value="InterPro"/>
</dbReference>
<dbReference type="AlphaFoldDB" id="A0A926HS08"/>
<dbReference type="InterPro" id="IPR001269">
    <property type="entry name" value="DUS_fam"/>
</dbReference>
<dbReference type="PIRSF" id="PIRSF006621">
    <property type="entry name" value="Dus"/>
    <property type="match status" value="1"/>
</dbReference>
<dbReference type="CDD" id="cd02801">
    <property type="entry name" value="DUS_like_FMN"/>
    <property type="match status" value="1"/>
</dbReference>
<evidence type="ECO:0000313" key="16">
    <source>
        <dbReference type="Proteomes" id="UP000617951"/>
    </source>
</evidence>
<protein>
    <recommendedName>
        <fullName evidence="11">tRNA-dihydrouridine synthase</fullName>
        <ecNumber evidence="11">1.3.1.-</ecNumber>
    </recommendedName>
</protein>
<evidence type="ECO:0000256" key="10">
    <source>
        <dbReference type="ARBA" id="ARBA00048802"/>
    </source>
</evidence>
<dbReference type="Gene3D" id="3.20.20.70">
    <property type="entry name" value="Aldolase class I"/>
    <property type="match status" value="1"/>
</dbReference>
<feature type="binding site" evidence="13">
    <location>
        <position position="69"/>
    </location>
    <ligand>
        <name>FMN</name>
        <dbReference type="ChEBI" id="CHEBI:58210"/>
    </ligand>
</feature>
<dbReference type="InterPro" id="IPR035587">
    <property type="entry name" value="DUS-like_FMN-bd"/>
</dbReference>
<keyword evidence="4 11" id="KW-0288">FMN</keyword>
<dbReference type="InterPro" id="IPR013785">
    <property type="entry name" value="Aldolase_TIM"/>
</dbReference>
<accession>A0A926HS08</accession>
<keyword evidence="5 11" id="KW-0819">tRNA processing</keyword>
<reference evidence="15" key="1">
    <citation type="submission" date="2020-08" db="EMBL/GenBank/DDBJ databases">
        <title>Genome public.</title>
        <authorList>
            <person name="Liu C."/>
            <person name="Sun Q."/>
        </authorList>
    </citation>
    <scope>NUCLEOTIDE SEQUENCE</scope>
    <source>
        <strain evidence="15">NSJ-63</strain>
    </source>
</reference>
<keyword evidence="7" id="KW-0694">RNA-binding</keyword>
<comment type="function">
    <text evidence="1 11">Catalyzes the synthesis of 5,6-dihydrouridine (D), a modified base found in the D-loop of most tRNAs, via the reduction of the C5-C6 double bond in target uridines.</text>
</comment>
<comment type="catalytic activity">
    <reaction evidence="9">
        <text>a 5,6-dihydrouridine in tRNA + NADP(+) = a uridine in tRNA + NADPH + H(+)</text>
        <dbReference type="Rhea" id="RHEA:23624"/>
        <dbReference type="Rhea" id="RHEA-COMP:13339"/>
        <dbReference type="Rhea" id="RHEA-COMP:13887"/>
        <dbReference type="ChEBI" id="CHEBI:15378"/>
        <dbReference type="ChEBI" id="CHEBI:57783"/>
        <dbReference type="ChEBI" id="CHEBI:58349"/>
        <dbReference type="ChEBI" id="CHEBI:65315"/>
        <dbReference type="ChEBI" id="CHEBI:74443"/>
    </reaction>
</comment>
<evidence type="ECO:0000313" key="15">
    <source>
        <dbReference type="EMBL" id="MBC8537962.1"/>
    </source>
</evidence>
<dbReference type="PANTHER" id="PTHR45846">
    <property type="entry name" value="TRNA-DIHYDROURIDINE(47) SYNTHASE [NAD(P)(+)]-LIKE"/>
    <property type="match status" value="1"/>
</dbReference>
<dbReference type="GO" id="GO:0000049">
    <property type="term" value="F:tRNA binding"/>
    <property type="evidence" value="ECO:0007669"/>
    <property type="project" value="UniProtKB-KW"/>
</dbReference>
<dbReference type="SUPFAM" id="SSF51395">
    <property type="entry name" value="FMN-linked oxidoreductases"/>
    <property type="match status" value="1"/>
</dbReference>
<keyword evidence="3 11" id="KW-0285">Flavoprotein</keyword>
<evidence type="ECO:0000256" key="1">
    <source>
        <dbReference type="ARBA" id="ARBA00002790"/>
    </source>
</evidence>
<dbReference type="RefSeq" id="WP_249279776.1">
    <property type="nucleotide sequence ID" value="NZ_JACRSS010000001.1"/>
</dbReference>
<dbReference type="PANTHER" id="PTHR45846:SF1">
    <property type="entry name" value="TRNA-DIHYDROURIDINE(47) SYNTHASE [NAD(P)(+)]-LIKE"/>
    <property type="match status" value="1"/>
</dbReference>
<gene>
    <name evidence="15" type="primary">dusB</name>
    <name evidence="15" type="ORF">H8693_03300</name>
</gene>
<keyword evidence="13" id="KW-0547">Nucleotide-binding</keyword>
<feature type="domain" description="DUS-like FMN-binding" evidence="14">
    <location>
        <begin position="12"/>
        <end position="315"/>
    </location>
</feature>
<keyword evidence="6" id="KW-0521">NADP</keyword>
<keyword evidence="8 11" id="KW-0560">Oxidoreductase</keyword>
<comment type="similarity">
    <text evidence="11">Belongs to the dus family.</text>
</comment>
<dbReference type="EMBL" id="JACRSS010000001">
    <property type="protein sequence ID" value="MBC8537962.1"/>
    <property type="molecule type" value="Genomic_DNA"/>
</dbReference>
<evidence type="ECO:0000256" key="9">
    <source>
        <dbReference type="ARBA" id="ARBA00048205"/>
    </source>
</evidence>
<evidence type="ECO:0000256" key="11">
    <source>
        <dbReference type="PIRNR" id="PIRNR006621"/>
    </source>
</evidence>
<evidence type="ECO:0000256" key="13">
    <source>
        <dbReference type="PIRSR" id="PIRSR006621-2"/>
    </source>
</evidence>
<dbReference type="Pfam" id="PF01207">
    <property type="entry name" value="Dus"/>
    <property type="match status" value="1"/>
</dbReference>
<evidence type="ECO:0000256" key="6">
    <source>
        <dbReference type="ARBA" id="ARBA00022857"/>
    </source>
</evidence>
<comment type="caution">
    <text evidence="15">The sequence shown here is derived from an EMBL/GenBank/DDBJ whole genome shotgun (WGS) entry which is preliminary data.</text>
</comment>
<feature type="active site" description="Proton donor" evidence="12">
    <location>
        <position position="102"/>
    </location>
</feature>
<proteinExistence type="inferred from homology"/>
<evidence type="ECO:0000256" key="12">
    <source>
        <dbReference type="PIRSR" id="PIRSR006621-1"/>
    </source>
</evidence>
<evidence type="ECO:0000256" key="8">
    <source>
        <dbReference type="ARBA" id="ARBA00023002"/>
    </source>
</evidence>
<dbReference type="InterPro" id="IPR004652">
    <property type="entry name" value="DusB-like"/>
</dbReference>
<evidence type="ECO:0000259" key="14">
    <source>
        <dbReference type="Pfam" id="PF01207"/>
    </source>
</evidence>
<dbReference type="InterPro" id="IPR024036">
    <property type="entry name" value="tRNA-dHydroUridine_Synthase_C"/>
</dbReference>
<dbReference type="EC" id="1.3.1.-" evidence="11"/>
<evidence type="ECO:0000256" key="5">
    <source>
        <dbReference type="ARBA" id="ARBA00022694"/>
    </source>
</evidence>
<dbReference type="Proteomes" id="UP000617951">
    <property type="component" value="Unassembled WGS sequence"/>
</dbReference>
<dbReference type="NCBIfam" id="TIGR00737">
    <property type="entry name" value="nifR3_yhdG"/>
    <property type="match status" value="1"/>
</dbReference>
<sequence length="323" mass="35800">MDPYRFATNRVLLAPLAGVTDMAFRELAREQGAGMTFTEMVSAKGIQYKNEKTFSLLQIGEKEGKAGVQLFGREPEILAQTAARLEETAGKQIALFDINMGCPAPKIVNNGEGSALMREPELAGRIIRAVKAAVDLPVTVKFRKGFDKEEDTCVAFAQMAEQAGADGITVHGRTRAQFYEGKADWKAIARVKKAVSIPVNANGDIFSPEDAKEIWEETGADGIMVARGALGNPFLFRQIHEFLKTGAYTPVTLPERMELAVRQAQAACRYKGERVAMREMRKHGAWYLKGIRGAARWRDRVVRVNTLEEFCQLMREVAGAERE</sequence>
<feature type="binding site" evidence="13">
    <location>
        <begin position="226"/>
        <end position="227"/>
    </location>
    <ligand>
        <name>FMN</name>
        <dbReference type="ChEBI" id="CHEBI:58210"/>
    </ligand>
</feature>
<dbReference type="GO" id="GO:0017150">
    <property type="term" value="F:tRNA dihydrouridine synthase activity"/>
    <property type="evidence" value="ECO:0007669"/>
    <property type="project" value="InterPro"/>
</dbReference>
<organism evidence="15 16">
    <name type="scientific">Guopingia tenuis</name>
    <dbReference type="NCBI Taxonomy" id="2763656"/>
    <lineage>
        <taxon>Bacteria</taxon>
        <taxon>Bacillati</taxon>
        <taxon>Bacillota</taxon>
        <taxon>Clostridia</taxon>
        <taxon>Christensenellales</taxon>
        <taxon>Christensenellaceae</taxon>
        <taxon>Guopingia</taxon>
    </lineage>
</organism>
<evidence type="ECO:0000256" key="4">
    <source>
        <dbReference type="ARBA" id="ARBA00022643"/>
    </source>
</evidence>
<comment type="catalytic activity">
    <reaction evidence="10">
        <text>a 5,6-dihydrouridine in tRNA + NAD(+) = a uridine in tRNA + NADH + H(+)</text>
        <dbReference type="Rhea" id="RHEA:54452"/>
        <dbReference type="Rhea" id="RHEA-COMP:13339"/>
        <dbReference type="Rhea" id="RHEA-COMP:13887"/>
        <dbReference type="ChEBI" id="CHEBI:15378"/>
        <dbReference type="ChEBI" id="CHEBI:57540"/>
        <dbReference type="ChEBI" id="CHEBI:57945"/>
        <dbReference type="ChEBI" id="CHEBI:65315"/>
        <dbReference type="ChEBI" id="CHEBI:74443"/>
    </reaction>
</comment>
<feature type="binding site" evidence="13">
    <location>
        <position position="141"/>
    </location>
    <ligand>
        <name>FMN</name>
        <dbReference type="ChEBI" id="CHEBI:58210"/>
    </ligand>
</feature>
<feature type="binding site" evidence="13">
    <location>
        <position position="171"/>
    </location>
    <ligand>
        <name>FMN</name>
        <dbReference type="ChEBI" id="CHEBI:58210"/>
    </ligand>
</feature>
<evidence type="ECO:0000256" key="2">
    <source>
        <dbReference type="ARBA" id="ARBA00022555"/>
    </source>
</evidence>
<name>A0A926HS08_9FIRM</name>
<keyword evidence="16" id="KW-1185">Reference proteome</keyword>
<evidence type="ECO:0000256" key="3">
    <source>
        <dbReference type="ARBA" id="ARBA00022630"/>
    </source>
</evidence>
<comment type="cofactor">
    <cofactor evidence="11 13">
        <name>FMN</name>
        <dbReference type="ChEBI" id="CHEBI:58210"/>
    </cofactor>
</comment>
<keyword evidence="2" id="KW-0820">tRNA-binding</keyword>
<dbReference type="Gene3D" id="1.10.1200.80">
    <property type="entry name" value="Putative flavin oxidoreducatase, domain 2"/>
    <property type="match status" value="1"/>
</dbReference>
<evidence type="ECO:0000256" key="7">
    <source>
        <dbReference type="ARBA" id="ARBA00022884"/>
    </source>
</evidence>